<reference evidence="8" key="1">
    <citation type="journal article" date="2021" name="Nat. Commun.">
        <title>Genetic determinants of endophytism in the Arabidopsis root mycobiome.</title>
        <authorList>
            <person name="Mesny F."/>
            <person name="Miyauchi S."/>
            <person name="Thiergart T."/>
            <person name="Pickel B."/>
            <person name="Atanasova L."/>
            <person name="Karlsson M."/>
            <person name="Huettel B."/>
            <person name="Barry K.W."/>
            <person name="Haridas S."/>
            <person name="Chen C."/>
            <person name="Bauer D."/>
            <person name="Andreopoulos W."/>
            <person name="Pangilinan J."/>
            <person name="LaButti K."/>
            <person name="Riley R."/>
            <person name="Lipzen A."/>
            <person name="Clum A."/>
            <person name="Drula E."/>
            <person name="Henrissat B."/>
            <person name="Kohler A."/>
            <person name="Grigoriev I.V."/>
            <person name="Martin F.M."/>
            <person name="Hacquard S."/>
        </authorList>
    </citation>
    <scope>NUCLEOTIDE SEQUENCE</scope>
    <source>
        <strain evidence="8">MPI-CAGE-CH-0235</strain>
    </source>
</reference>
<evidence type="ECO:0000256" key="6">
    <source>
        <dbReference type="SAM" id="MobiDB-lite"/>
    </source>
</evidence>
<name>A0A8K0SDZ7_9HYPO</name>
<keyword evidence="3 7" id="KW-0812">Transmembrane</keyword>
<feature type="transmembrane region" description="Helical" evidence="7">
    <location>
        <begin position="376"/>
        <end position="393"/>
    </location>
</feature>
<evidence type="ECO:0000313" key="8">
    <source>
        <dbReference type="EMBL" id="KAH7305499.1"/>
    </source>
</evidence>
<dbReference type="AlphaFoldDB" id="A0A8K0SDZ7"/>
<organism evidence="8 9">
    <name type="scientific">Stachybotrys elegans</name>
    <dbReference type="NCBI Taxonomy" id="80388"/>
    <lineage>
        <taxon>Eukaryota</taxon>
        <taxon>Fungi</taxon>
        <taxon>Dikarya</taxon>
        <taxon>Ascomycota</taxon>
        <taxon>Pezizomycotina</taxon>
        <taxon>Sordariomycetes</taxon>
        <taxon>Hypocreomycetidae</taxon>
        <taxon>Hypocreales</taxon>
        <taxon>Stachybotryaceae</taxon>
        <taxon>Stachybotrys</taxon>
    </lineage>
</organism>
<feature type="transmembrane region" description="Helical" evidence="7">
    <location>
        <begin position="174"/>
        <end position="191"/>
    </location>
</feature>
<feature type="transmembrane region" description="Helical" evidence="7">
    <location>
        <begin position="484"/>
        <end position="507"/>
    </location>
</feature>
<evidence type="ECO:0000256" key="7">
    <source>
        <dbReference type="SAM" id="Phobius"/>
    </source>
</evidence>
<comment type="caution">
    <text evidence="8">The sequence shown here is derived from an EMBL/GenBank/DDBJ whole genome shotgun (WGS) entry which is preliminary data.</text>
</comment>
<gene>
    <name evidence="8" type="ORF">B0I35DRAFT_400170</name>
</gene>
<keyword evidence="9" id="KW-1185">Reference proteome</keyword>
<dbReference type="InterPro" id="IPR001248">
    <property type="entry name" value="Pur-cyt_permease"/>
</dbReference>
<feature type="transmembrane region" description="Helical" evidence="7">
    <location>
        <begin position="200"/>
        <end position="219"/>
    </location>
</feature>
<dbReference type="EMBL" id="JAGPNK010000018">
    <property type="protein sequence ID" value="KAH7305499.1"/>
    <property type="molecule type" value="Genomic_DNA"/>
</dbReference>
<feature type="transmembrane region" description="Helical" evidence="7">
    <location>
        <begin position="399"/>
        <end position="424"/>
    </location>
</feature>
<accession>A0A8K0SDZ7</accession>
<keyword evidence="4 7" id="KW-1133">Transmembrane helix</keyword>
<evidence type="ECO:0000313" key="9">
    <source>
        <dbReference type="Proteomes" id="UP000813444"/>
    </source>
</evidence>
<dbReference type="PANTHER" id="PTHR30618:SF4">
    <property type="entry name" value="ALLANTOIN PERMEASE"/>
    <property type="match status" value="1"/>
</dbReference>
<evidence type="ECO:0000256" key="3">
    <source>
        <dbReference type="ARBA" id="ARBA00022692"/>
    </source>
</evidence>
<feature type="transmembrane region" description="Helical" evidence="7">
    <location>
        <begin position="328"/>
        <end position="349"/>
    </location>
</feature>
<feature type="transmembrane region" description="Helical" evidence="7">
    <location>
        <begin position="80"/>
        <end position="107"/>
    </location>
</feature>
<evidence type="ECO:0000256" key="1">
    <source>
        <dbReference type="ARBA" id="ARBA00004141"/>
    </source>
</evidence>
<evidence type="ECO:0000256" key="5">
    <source>
        <dbReference type="ARBA" id="ARBA00023136"/>
    </source>
</evidence>
<feature type="region of interest" description="Disordered" evidence="6">
    <location>
        <begin position="551"/>
        <end position="584"/>
    </location>
</feature>
<feature type="transmembrane region" description="Helical" evidence="7">
    <location>
        <begin position="43"/>
        <end position="60"/>
    </location>
</feature>
<feature type="transmembrane region" description="Helical" evidence="7">
    <location>
        <begin position="276"/>
        <end position="308"/>
    </location>
</feature>
<keyword evidence="5 7" id="KW-0472">Membrane</keyword>
<sequence length="584" mass="64592">MSVKVLRKARDAAVLKADESRNEETTAWCNRDLVPLPPSRRTWGWFNFFGAASLGALNVSTWQTPNTFLTQGLSVGQAMAIIVISRLIVSFFSCVIGWCGLTWHIGFTVQNRYTWGLRGAYIPLIQRCLLNFIWTALQCWNGGRLVGVCLTAIWPSFQKLPNNLPASMPTTTTQMVGFIVFWAVSVPFLFIRPERFKKPFFFSSLGCGIAMISMMIWALSQARGVGPVFYQGEAVPGTARFSVSWIIMAALNQAIGQKAAGMTNESDFSRYANGHWGFVLGTVSVQWVIGIFVSLGGLVTTSACQLIYGEIYWNPPDLMMVMMDNGNGSSASRAGVFFLSLAFTFAILFQNVCGNAVAGGIDLAGMFPRYIDIRRGAIITFLATWIIQPWQLINRAATFVTVLSSFSVFLAPLMGVMICDYFFLRHQKIRLNHLYRPEGSDYWFTNGINWRVIPCWIAGWAPTIGGLIVSAGGMQEAPDALFQLYYTAFFTGMGISFTTFYIVNLIFPAKGTGEFDDFDNWATFSPAEAAKLGITPHPDAEDVINNKFGASGYRRRTPASGKGEDLEGEPVEVIEAPAEPKEIK</sequence>
<comment type="subcellular location">
    <subcellularLocation>
        <location evidence="1">Membrane</location>
        <topology evidence="1">Multi-pass membrane protein</topology>
    </subcellularLocation>
</comment>
<dbReference type="PANTHER" id="PTHR30618">
    <property type="entry name" value="NCS1 FAMILY PURINE/PYRIMIDINE TRANSPORTER"/>
    <property type="match status" value="1"/>
</dbReference>
<dbReference type="OrthoDB" id="2018619at2759"/>
<dbReference type="Pfam" id="PF02133">
    <property type="entry name" value="Transp_cyt_pur"/>
    <property type="match status" value="1"/>
</dbReference>
<dbReference type="GO" id="GO:0015205">
    <property type="term" value="F:nucleobase transmembrane transporter activity"/>
    <property type="evidence" value="ECO:0007669"/>
    <property type="project" value="TreeGrafter"/>
</dbReference>
<evidence type="ECO:0000256" key="2">
    <source>
        <dbReference type="ARBA" id="ARBA00008974"/>
    </source>
</evidence>
<evidence type="ECO:0000256" key="4">
    <source>
        <dbReference type="ARBA" id="ARBA00022989"/>
    </source>
</evidence>
<comment type="similarity">
    <text evidence="2">Belongs to the purine-cytosine permease (2.A.39) family.</text>
</comment>
<dbReference type="Gene3D" id="1.10.4160.10">
    <property type="entry name" value="Hydantoin permease"/>
    <property type="match status" value="1"/>
</dbReference>
<dbReference type="CDD" id="cd11482">
    <property type="entry name" value="SLC-NCS1sbd_NRT1-like"/>
    <property type="match status" value="1"/>
</dbReference>
<feature type="transmembrane region" description="Helical" evidence="7">
    <location>
        <begin position="452"/>
        <end position="472"/>
    </location>
</feature>
<feature type="transmembrane region" description="Helical" evidence="7">
    <location>
        <begin position="239"/>
        <end position="255"/>
    </location>
</feature>
<proteinExistence type="inferred from homology"/>
<dbReference type="GO" id="GO:0005886">
    <property type="term" value="C:plasma membrane"/>
    <property type="evidence" value="ECO:0007669"/>
    <property type="project" value="TreeGrafter"/>
</dbReference>
<dbReference type="InterPro" id="IPR045225">
    <property type="entry name" value="Uracil/uridine/allantoin_perm"/>
</dbReference>
<protein>
    <submittedName>
        <fullName evidence="8">Uracil permease</fullName>
    </submittedName>
</protein>
<dbReference type="Proteomes" id="UP000813444">
    <property type="component" value="Unassembled WGS sequence"/>
</dbReference>